<reference evidence="2 3" key="1">
    <citation type="submission" date="2020-08" db="EMBL/GenBank/DDBJ databases">
        <title>Genomic Encyclopedia of Type Strains, Phase IV (KMG-IV): sequencing the most valuable type-strain genomes for metagenomic binning, comparative biology and taxonomic classification.</title>
        <authorList>
            <person name="Goeker M."/>
        </authorList>
    </citation>
    <scope>NUCLEOTIDE SEQUENCE [LARGE SCALE GENOMIC DNA]</scope>
    <source>
        <strain evidence="2 3">DSM 44197</strain>
    </source>
</reference>
<evidence type="ECO:0000313" key="3">
    <source>
        <dbReference type="Proteomes" id="UP000572680"/>
    </source>
</evidence>
<evidence type="ECO:0008006" key="4">
    <source>
        <dbReference type="Google" id="ProtNLM"/>
    </source>
</evidence>
<dbReference type="PROSITE" id="PS51257">
    <property type="entry name" value="PROKAR_LIPOPROTEIN"/>
    <property type="match status" value="1"/>
</dbReference>
<name>A0A7W3LV52_ACTNM</name>
<gene>
    <name evidence="2" type="ORF">HNR61_006550</name>
</gene>
<dbReference type="EMBL" id="JACJIA010000010">
    <property type="protein sequence ID" value="MBA8954893.1"/>
    <property type="molecule type" value="Genomic_DNA"/>
</dbReference>
<organism evidence="2 3">
    <name type="scientific">Actinomadura namibiensis</name>
    <dbReference type="NCBI Taxonomy" id="182080"/>
    <lineage>
        <taxon>Bacteria</taxon>
        <taxon>Bacillati</taxon>
        <taxon>Actinomycetota</taxon>
        <taxon>Actinomycetes</taxon>
        <taxon>Streptosporangiales</taxon>
        <taxon>Thermomonosporaceae</taxon>
        <taxon>Actinomadura</taxon>
    </lineage>
</organism>
<evidence type="ECO:0000256" key="1">
    <source>
        <dbReference type="SAM" id="SignalP"/>
    </source>
</evidence>
<feature type="signal peptide" evidence="1">
    <location>
        <begin position="1"/>
        <end position="26"/>
    </location>
</feature>
<keyword evidence="3" id="KW-1185">Reference proteome</keyword>
<dbReference type="RefSeq" id="WP_182846922.1">
    <property type="nucleotide sequence ID" value="NZ_BAAALP010000020.1"/>
</dbReference>
<dbReference type="Proteomes" id="UP000572680">
    <property type="component" value="Unassembled WGS sequence"/>
</dbReference>
<keyword evidence="1" id="KW-0732">Signal</keyword>
<proteinExistence type="predicted"/>
<feature type="chain" id="PRO_5031146536" description="Lipoprotein" evidence="1">
    <location>
        <begin position="27"/>
        <end position="141"/>
    </location>
</feature>
<accession>A0A7W3LV52</accession>
<comment type="caution">
    <text evidence="2">The sequence shown here is derived from an EMBL/GenBank/DDBJ whole genome shotgun (WGS) entry which is preliminary data.</text>
</comment>
<protein>
    <recommendedName>
        <fullName evidence="4">Lipoprotein</fullName>
    </recommendedName>
</protein>
<sequence>MRIRMRSGLAALALPVALLACGPADAGRRGDTVGAGGTFTLAPGGTARLEGADLAVTFTKVSQDSRCPQGVQCVWEGDVTVDVEAVTGGKATAHRLNLNRAPTGVTVAGHELRLVAIRPDRVAGRQIPAGDYRADLTLTRR</sequence>
<evidence type="ECO:0000313" key="2">
    <source>
        <dbReference type="EMBL" id="MBA8954893.1"/>
    </source>
</evidence>
<dbReference type="AlphaFoldDB" id="A0A7W3LV52"/>